<dbReference type="EMBL" id="BAAAUX010000011">
    <property type="protein sequence ID" value="GAA2786079.1"/>
    <property type="molecule type" value="Genomic_DNA"/>
</dbReference>
<keyword evidence="5" id="KW-1185">Reference proteome</keyword>
<feature type="domain" description="Fibronectin type-III" evidence="3">
    <location>
        <begin position="609"/>
        <end position="702"/>
    </location>
</feature>
<dbReference type="Gene3D" id="2.60.40.10">
    <property type="entry name" value="Immunoglobulins"/>
    <property type="match status" value="2"/>
</dbReference>
<dbReference type="InterPro" id="IPR036116">
    <property type="entry name" value="FN3_sf"/>
</dbReference>
<evidence type="ECO:0000256" key="1">
    <source>
        <dbReference type="ARBA" id="ARBA00023295"/>
    </source>
</evidence>
<dbReference type="Proteomes" id="UP001500979">
    <property type="component" value="Unassembled WGS sequence"/>
</dbReference>
<dbReference type="CDD" id="cd00063">
    <property type="entry name" value="FN3"/>
    <property type="match status" value="1"/>
</dbReference>
<keyword evidence="1" id="KW-0378">Hydrolase</keyword>
<organism evidence="4 5">
    <name type="scientific">Saccharopolyspora taberi</name>
    <dbReference type="NCBI Taxonomy" id="60895"/>
    <lineage>
        <taxon>Bacteria</taxon>
        <taxon>Bacillati</taxon>
        <taxon>Actinomycetota</taxon>
        <taxon>Actinomycetes</taxon>
        <taxon>Pseudonocardiales</taxon>
        <taxon>Pseudonocardiaceae</taxon>
        <taxon>Saccharopolyspora</taxon>
    </lineage>
</organism>
<evidence type="ECO:0000256" key="2">
    <source>
        <dbReference type="ARBA" id="ARBA00023326"/>
    </source>
</evidence>
<accession>A0ABN3VBB8</accession>
<keyword evidence="2" id="KW-0119">Carbohydrate metabolism</keyword>
<proteinExistence type="predicted"/>
<gene>
    <name evidence="4" type="ORF">GCM10010470_20400</name>
</gene>
<protein>
    <recommendedName>
        <fullName evidence="3">Fibronectin type-III domain-containing protein</fullName>
    </recommendedName>
</protein>
<evidence type="ECO:0000259" key="3">
    <source>
        <dbReference type="PROSITE" id="PS50853"/>
    </source>
</evidence>
<dbReference type="InterPro" id="IPR013783">
    <property type="entry name" value="Ig-like_fold"/>
</dbReference>
<sequence>MTGDERPNFFILLEIDPDQPWDKSAYENQLRRMRFRWYKLSSGVQTSPAAVKARRALTLLKEIKYVMADVVLRENERAAARQYLADEQNRRRIELVQTVDLILEKGFVYDVEYAELRENYGALVDHPDVSRLLDGAQKRSLEAERNGPDRLDASQADAIRGRLDELGEESLYTLLAQVDPAVGPTSGLDLLRRAAKELYARTTATADKTKPGLSARQELSGQAMAIFDSADMRRQYDNTLQLEPLDRLCRQYRKALDPVRGIDSRQADRFIREAARFGIEEELARNSLVAYFSNLKWTIALPPATAIGAFVRCEVCQAFNDPEHEFCRDCGTPFEVTCPSCGRTVPAHDICGFCGFPVSDHDWVEALLDDCEDLLAAGDLKGADEKLNSARRAWSLPAGSAEDALAARIKECSRRIADVRDEQRKSDAQRMRNIRSHMDARQYRAARHLLSATHAGFPDRERLLGEVTSRVDAADRWYRNAEQAATSEEKAELYGKALEECADHAEARRALRGTPPAPPRDLRVTALDGLVRLEWQPSATGGVRYAVVRKSGSRPASATDGERLATVASLAYDDESPETGIPLHYAVFADRDGTASQQAATTTTDPLLLTQEVTITSPSVDDGAVELRWALPPNAEGVQVSRTSSAEAGTWTDIAAVEPTRLLDGGLRNDVTYTYRLRARFRDGSGGILPSAGRTVSLTPGPPPPPVGTVHVTTRPGFGFAYRYVRLGWEPPEQGRIVVLKTWQPPPVRSGDTLFADDLRLRGTVLDADAALGHSLTESGACYFTPVLVRHELGYVGDVRRYAAVEEVGDLTAEARRGAVRLQWSWPEGCTAVLVGYDRSGEPADPTVAAHRFTVEREEYERLGYHDVHIGRGTGEADCFFVVASLLRQDDEEFVSSGVRCRARRAKRRWMG</sequence>
<keyword evidence="2" id="KW-0624">Polysaccharide degradation</keyword>
<name>A0ABN3VBB8_9PSEU</name>
<evidence type="ECO:0000313" key="4">
    <source>
        <dbReference type="EMBL" id="GAA2786079.1"/>
    </source>
</evidence>
<dbReference type="InterPro" id="IPR003961">
    <property type="entry name" value="FN3_dom"/>
</dbReference>
<evidence type="ECO:0000313" key="5">
    <source>
        <dbReference type="Proteomes" id="UP001500979"/>
    </source>
</evidence>
<keyword evidence="1" id="KW-0326">Glycosidase</keyword>
<dbReference type="SMART" id="SM00060">
    <property type="entry name" value="FN3"/>
    <property type="match status" value="1"/>
</dbReference>
<dbReference type="RefSeq" id="WP_344679310.1">
    <property type="nucleotide sequence ID" value="NZ_BAAAUX010000011.1"/>
</dbReference>
<reference evidence="4 5" key="1">
    <citation type="journal article" date="2019" name="Int. J. Syst. Evol. Microbiol.">
        <title>The Global Catalogue of Microorganisms (GCM) 10K type strain sequencing project: providing services to taxonomists for standard genome sequencing and annotation.</title>
        <authorList>
            <consortium name="The Broad Institute Genomics Platform"/>
            <consortium name="The Broad Institute Genome Sequencing Center for Infectious Disease"/>
            <person name="Wu L."/>
            <person name="Ma J."/>
        </authorList>
    </citation>
    <scope>NUCLEOTIDE SEQUENCE [LARGE SCALE GENOMIC DNA]</scope>
    <source>
        <strain evidence="4 5">JCM 9383</strain>
    </source>
</reference>
<dbReference type="SUPFAM" id="SSF49265">
    <property type="entry name" value="Fibronectin type III"/>
    <property type="match status" value="1"/>
</dbReference>
<comment type="caution">
    <text evidence="4">The sequence shown here is derived from an EMBL/GenBank/DDBJ whole genome shotgun (WGS) entry which is preliminary data.</text>
</comment>
<dbReference type="PROSITE" id="PS50853">
    <property type="entry name" value="FN3"/>
    <property type="match status" value="1"/>
</dbReference>